<name>A0A8X6T5E8_TRICX</name>
<dbReference type="AlphaFoldDB" id="A0A8X6T5E8"/>
<proteinExistence type="predicted"/>
<comment type="caution">
    <text evidence="1">The sequence shown here is derived from an EMBL/GenBank/DDBJ whole genome shotgun (WGS) entry which is preliminary data.</text>
</comment>
<reference evidence="1" key="1">
    <citation type="submission" date="2020-08" db="EMBL/GenBank/DDBJ databases">
        <title>Multicomponent nature underlies the extraordinary mechanical properties of spider dragline silk.</title>
        <authorList>
            <person name="Kono N."/>
            <person name="Nakamura H."/>
            <person name="Mori M."/>
            <person name="Yoshida Y."/>
            <person name="Ohtoshi R."/>
            <person name="Malay A.D."/>
            <person name="Moran D.A.P."/>
            <person name="Tomita M."/>
            <person name="Numata K."/>
            <person name="Arakawa K."/>
        </authorList>
    </citation>
    <scope>NUCLEOTIDE SEQUENCE</scope>
</reference>
<protein>
    <submittedName>
        <fullName evidence="1">Uncharacterized protein</fullName>
    </submittedName>
</protein>
<evidence type="ECO:0000313" key="1">
    <source>
        <dbReference type="EMBL" id="GFY19023.1"/>
    </source>
</evidence>
<dbReference type="Proteomes" id="UP000887159">
    <property type="component" value="Unassembled WGS sequence"/>
</dbReference>
<sequence>MHQYPTLLLNVRPSDAILSGDGKPVEPVRDVIHQYIIQLLVIFRADAYASYPSLQYVSFDHYVVSNSPRWIEDETFNGSDIMNILIDYEDGQEELDYLRVDKNMRCGDPAFQQIGKSFS</sequence>
<keyword evidence="2" id="KW-1185">Reference proteome</keyword>
<accession>A0A8X6T5E8</accession>
<dbReference type="EMBL" id="BMAU01021350">
    <property type="protein sequence ID" value="GFY19023.1"/>
    <property type="molecule type" value="Genomic_DNA"/>
</dbReference>
<organism evidence="1 2">
    <name type="scientific">Trichonephila clavipes</name>
    <name type="common">Golden silk orbweaver</name>
    <name type="synonym">Nephila clavipes</name>
    <dbReference type="NCBI Taxonomy" id="2585209"/>
    <lineage>
        <taxon>Eukaryota</taxon>
        <taxon>Metazoa</taxon>
        <taxon>Ecdysozoa</taxon>
        <taxon>Arthropoda</taxon>
        <taxon>Chelicerata</taxon>
        <taxon>Arachnida</taxon>
        <taxon>Araneae</taxon>
        <taxon>Araneomorphae</taxon>
        <taxon>Entelegynae</taxon>
        <taxon>Araneoidea</taxon>
        <taxon>Nephilidae</taxon>
        <taxon>Trichonephila</taxon>
    </lineage>
</organism>
<gene>
    <name evidence="1" type="ORF">TNCV_3877111</name>
</gene>
<evidence type="ECO:0000313" key="2">
    <source>
        <dbReference type="Proteomes" id="UP000887159"/>
    </source>
</evidence>